<proteinExistence type="predicted"/>
<protein>
    <submittedName>
        <fullName evidence="1">Uncharacterized protein</fullName>
    </submittedName>
</protein>
<name>A0A1E8QAH0_9MYCO</name>
<keyword evidence="2" id="KW-1185">Reference proteome</keyword>
<accession>A0A1E8QAH0</accession>
<reference evidence="1 2" key="1">
    <citation type="submission" date="2016-09" db="EMBL/GenBank/DDBJ databases">
        <title>genome sequence of Mycobacterium sp. 739 SCH.</title>
        <authorList>
            <person name="Greninger A.L."/>
            <person name="Qin X."/>
            <person name="Jerome K."/>
            <person name="Vora S."/>
            <person name="Quinn K."/>
        </authorList>
    </citation>
    <scope>NUCLEOTIDE SEQUENCE [LARGE SCALE GENOMIC DNA]</scope>
    <source>
        <strain evidence="1 2">SCH</strain>
    </source>
</reference>
<organism evidence="1 2">
    <name type="scientific">Mycolicibacterium grossiae</name>
    <dbReference type="NCBI Taxonomy" id="1552759"/>
    <lineage>
        <taxon>Bacteria</taxon>
        <taxon>Bacillati</taxon>
        <taxon>Actinomycetota</taxon>
        <taxon>Actinomycetes</taxon>
        <taxon>Mycobacteriales</taxon>
        <taxon>Mycobacteriaceae</taxon>
        <taxon>Mycolicibacterium</taxon>
    </lineage>
</organism>
<dbReference type="AlphaFoldDB" id="A0A1E8QAH0"/>
<dbReference type="EMBL" id="MCHX01000002">
    <property type="protein sequence ID" value="OFJ55588.1"/>
    <property type="molecule type" value="Genomic_DNA"/>
</dbReference>
<comment type="caution">
    <text evidence="1">The sequence shown here is derived from an EMBL/GenBank/DDBJ whole genome shotgun (WGS) entry which is preliminary data.</text>
</comment>
<dbReference type="Proteomes" id="UP000178953">
    <property type="component" value="Unassembled WGS sequence"/>
</dbReference>
<evidence type="ECO:0000313" key="1">
    <source>
        <dbReference type="EMBL" id="OFJ55588.1"/>
    </source>
</evidence>
<evidence type="ECO:0000313" key="2">
    <source>
        <dbReference type="Proteomes" id="UP000178953"/>
    </source>
</evidence>
<gene>
    <name evidence="1" type="ORF">BEL07_01405</name>
</gene>
<sequence length="131" mass="12870">MALASGLISAAPAQAEPAAPASTGSLGTAALVDGTSPWWLGRSNSVGAPTLSAASTAAAPAQPNLFWLGAPNPTPPDRTTLFSVNPVGLLPGAVQPLFGWFTALNLEACVAGLGVKVGPYGTVSASVARSC</sequence>